<gene>
    <name evidence="1" type="primary">65</name>
    <name evidence="1" type="ORF">AH04_65</name>
</gene>
<proteinExistence type="predicted"/>
<accession>A0AAE7X0S3</accession>
<keyword evidence="1" id="KW-0804">Transcription</keyword>
<evidence type="ECO:0000313" key="1">
    <source>
        <dbReference type="EMBL" id="QZA70548.1"/>
    </source>
</evidence>
<dbReference type="KEGG" id="vg:77943953"/>
<dbReference type="SUPFAM" id="SSF64484">
    <property type="entry name" value="beta and beta-prime subunits of DNA dependent RNA-polymerase"/>
    <property type="match status" value="1"/>
</dbReference>
<protein>
    <submittedName>
        <fullName evidence="1">DNA-directed RNA polymerase subunit beta</fullName>
    </submittedName>
</protein>
<organism evidence="1 2">
    <name type="scientific">Erwinia phage AH04</name>
    <dbReference type="NCBI Taxonomy" id="2869569"/>
    <lineage>
        <taxon>Viruses</taxon>
        <taxon>Duplodnaviria</taxon>
        <taxon>Heunggongvirae</taxon>
        <taxon>Uroviricota</taxon>
        <taxon>Caudoviricetes</taxon>
        <taxon>Chimalliviridae</taxon>
        <taxon>Meadowvirus</taxon>
        <taxon>Meadowvirus AH04</taxon>
    </lineage>
</organism>
<dbReference type="GeneID" id="77943953"/>
<dbReference type="EMBL" id="MZ501267">
    <property type="protein sequence ID" value="QZA70548.1"/>
    <property type="molecule type" value="Genomic_DNA"/>
</dbReference>
<dbReference type="RefSeq" id="YP_010667819.1">
    <property type="nucleotide sequence ID" value="NC_070952.1"/>
</dbReference>
<keyword evidence="2" id="KW-1185">Reference proteome</keyword>
<dbReference type="Gene3D" id="2.40.40.20">
    <property type="match status" value="1"/>
</dbReference>
<sequence length="530" mass="61029">MSKTVADILNKYADDKMIPSMLFKSIIEAGGTEPRQDDPQFYTPLYPDFEDFNVKHDLSITPPVYLNDFDFNIEEHREAIVELLRTEYEGNSFDTVASCNCRKHRSNIYIGSGFTCDECGSEVVKPLSQRIETKVWLRTPAYVSGFINPAMWAIFFCKLNTKSPKVNLVEYWINPTIREDKRFRDPNNNAFKIAAKIESFRATLNIDFGYNSFIDNLDLIVLSAIEQDVSKVLDLTEKDREDFAAFWHKFKTKAVFNYLPLPNKITTVVESDQRDRYVNKEQTDLDKIYFTLADTYTVDDVRATENEDLMGKNMKPLVDALMEVQKNILFGKKGMIRYHAGAGKLPLTGRSIITGESGVCRSDTIVLPWLYGLTCLDKHLTNWLYRKGYTPLKVKDIIKTANSFRHPLIEEFYTWIETNRFAMATAGRNPSIQYLSARAFFVEFSRDLDDKSIRIPITTVKEYGADFDGDAMYVIFVPDMASKIEAYSSWGHHQMLDPNRLFKVSRFGTHTKTNLLNINSLMLSEPIEEE</sequence>
<keyword evidence="1" id="KW-0240">DNA-directed RNA polymerase</keyword>
<name>A0AAE7X0S3_9CAUD</name>
<reference evidence="1" key="1">
    <citation type="submission" date="2021-07" db="EMBL/GenBank/DDBJ databases">
        <authorList>
            <person name="Roth S.J."/>
            <person name="Krukonis G.P."/>
            <person name="Delesalle V.A."/>
        </authorList>
    </citation>
    <scope>NUCLEOTIDE SEQUENCE</scope>
</reference>
<dbReference type="GO" id="GO:0000428">
    <property type="term" value="C:DNA-directed RNA polymerase complex"/>
    <property type="evidence" value="ECO:0007669"/>
    <property type="project" value="UniProtKB-KW"/>
</dbReference>
<evidence type="ECO:0000313" key="2">
    <source>
        <dbReference type="Proteomes" id="UP000827517"/>
    </source>
</evidence>
<dbReference type="Proteomes" id="UP000827517">
    <property type="component" value="Segment"/>
</dbReference>